<dbReference type="PANTHER" id="PTHR31973">
    <property type="entry name" value="POLYPROTEIN, PUTATIVE-RELATED"/>
    <property type="match status" value="1"/>
</dbReference>
<organism evidence="2">
    <name type="scientific">Ananas comosus var. bracteatus</name>
    <name type="common">red pineapple</name>
    <dbReference type="NCBI Taxonomy" id="296719"/>
    <lineage>
        <taxon>Eukaryota</taxon>
        <taxon>Viridiplantae</taxon>
        <taxon>Streptophyta</taxon>
        <taxon>Embryophyta</taxon>
        <taxon>Tracheophyta</taxon>
        <taxon>Spermatophyta</taxon>
        <taxon>Magnoliopsida</taxon>
        <taxon>Liliopsida</taxon>
        <taxon>Poales</taxon>
        <taxon>Bromeliaceae</taxon>
        <taxon>Bromelioideae</taxon>
        <taxon>Ananas</taxon>
    </lineage>
</organism>
<accession>A0A6V7NWJ4</accession>
<reference evidence="2" key="1">
    <citation type="submission" date="2020-07" db="EMBL/GenBank/DDBJ databases">
        <authorList>
            <person name="Lin J."/>
        </authorList>
    </citation>
    <scope>NUCLEOTIDE SEQUENCE</scope>
</reference>
<proteinExistence type="predicted"/>
<evidence type="ECO:0000259" key="1">
    <source>
        <dbReference type="Pfam" id="PF03108"/>
    </source>
</evidence>
<protein>
    <recommendedName>
        <fullName evidence="1">Transposase MuDR plant domain-containing protein</fullName>
    </recommendedName>
</protein>
<sequence length="371" mass="41702">MIDLDGYNLIEFCRDVRSLWDWGVTKNIGVWYVARNVKLKKFIQVFSEQVLMAMFSIYNDMNEVEIFITFQLQGIPLNHNGGKTLTQEGNIDTADDNIVGIASEGGEGGQGGQVAYEAVDEVVGEVVGEDISEAICEDVGQVAEEAIGEVVGEAAGEDIGEAIGEDIGDAIGEDISEAIGEDVGQVAEEPAEDNMDHVEAFSYDVNNPIMEVGAKYPNVALFRDALTHFALLNEFKYNLQKSDLLRVTARCAKSNCKWRIHASRLQYSLVKTLQEEHTYTLANRCRSKVATQSWVCKRVIEWLCLEGDLSTSELRKRLQQKYHCDYLTNNISESFNAWISNDSHKPLIDILDTIWQKIMVKMEERRNRAKK</sequence>
<dbReference type="PANTHER" id="PTHR31973:SF188">
    <property type="entry name" value="POLYPROTEIN, PUTATIVE-RELATED"/>
    <property type="match status" value="1"/>
</dbReference>
<gene>
    <name evidence="2" type="ORF">CB5_LOCUS5957</name>
</gene>
<dbReference type="InterPro" id="IPR004332">
    <property type="entry name" value="Transposase_MuDR"/>
</dbReference>
<feature type="domain" description="Transposase MuDR plant" evidence="1">
    <location>
        <begin position="209"/>
        <end position="266"/>
    </location>
</feature>
<dbReference type="Pfam" id="PF03108">
    <property type="entry name" value="DBD_Tnp_Mut"/>
    <property type="match status" value="1"/>
</dbReference>
<dbReference type="AlphaFoldDB" id="A0A6V7NWJ4"/>
<name>A0A6V7NWJ4_ANACO</name>
<dbReference type="EMBL" id="LR862142">
    <property type="protein sequence ID" value="CAD1822746.1"/>
    <property type="molecule type" value="Genomic_DNA"/>
</dbReference>
<evidence type="ECO:0000313" key="2">
    <source>
        <dbReference type="EMBL" id="CAD1822746.1"/>
    </source>
</evidence>